<sequence length="250" mass="26264">MSMLRKKAEAPAPAAPGRAAEIAAKVDGARAVLASLEAELEHLILDAVDRKAGAAEKLSTHRGKVEAARTAVDELKVAQRLAARLEREDTAERDAQARSGQLAELRSRMADRGKAMATVLEAAATMAKAYGEFIVASEQARAAAPDGTALPDIGVGPNGLCGRSFGPLDRLIAAELWRLAPQRAPDSNAYIALPFAAPITEMHRLKPALTPPALAEFEAADAAVLADIEKQVKQLHAADLTAIETTEVAA</sequence>
<evidence type="ECO:0000313" key="3">
    <source>
        <dbReference type="EMBL" id="QOZ60500.1"/>
    </source>
</evidence>
<evidence type="ECO:0000313" key="4">
    <source>
        <dbReference type="Proteomes" id="UP000593880"/>
    </source>
</evidence>
<evidence type="ECO:0000313" key="2">
    <source>
        <dbReference type="EMBL" id="GGI23785.1"/>
    </source>
</evidence>
<evidence type="ECO:0000256" key="1">
    <source>
        <dbReference type="SAM" id="Coils"/>
    </source>
</evidence>
<keyword evidence="4" id="KW-1185">Reference proteome</keyword>
<dbReference type="Proteomes" id="UP000593880">
    <property type="component" value="Chromosome"/>
</dbReference>
<proteinExistence type="predicted"/>
<dbReference type="EMBL" id="BMHC01000004">
    <property type="protein sequence ID" value="GGI23785.1"/>
    <property type="molecule type" value="Genomic_DNA"/>
</dbReference>
<gene>
    <name evidence="2" type="ORF">GCM10010987_26120</name>
    <name evidence="3" type="ORF">XH86_18570</name>
</gene>
<dbReference type="EMBL" id="CP030057">
    <property type="protein sequence ID" value="QOZ60500.1"/>
    <property type="molecule type" value="Genomic_DNA"/>
</dbReference>
<organism evidence="2 5">
    <name type="scientific">Bradyrhizobium guangdongense</name>
    <dbReference type="NCBI Taxonomy" id="1325090"/>
    <lineage>
        <taxon>Bacteria</taxon>
        <taxon>Pseudomonadati</taxon>
        <taxon>Pseudomonadota</taxon>
        <taxon>Alphaproteobacteria</taxon>
        <taxon>Hyphomicrobiales</taxon>
        <taxon>Nitrobacteraceae</taxon>
        <taxon>Bradyrhizobium</taxon>
    </lineage>
</organism>
<protein>
    <submittedName>
        <fullName evidence="2">Uncharacterized protein</fullName>
    </submittedName>
</protein>
<keyword evidence="1" id="KW-0175">Coiled coil</keyword>
<dbReference type="Proteomes" id="UP000625079">
    <property type="component" value="Unassembled WGS sequence"/>
</dbReference>
<evidence type="ECO:0000313" key="5">
    <source>
        <dbReference type="Proteomes" id="UP000625079"/>
    </source>
</evidence>
<reference evidence="3 4" key="2">
    <citation type="submission" date="2018-06" db="EMBL/GenBank/DDBJ databases">
        <title>Comparative genomics of rhizobia nodulating Arachis hypogaea in China.</title>
        <authorList>
            <person name="Li Y."/>
        </authorList>
    </citation>
    <scope>NUCLEOTIDE SEQUENCE [LARGE SCALE GENOMIC DNA]</scope>
    <source>
        <strain evidence="3 4">CCBAU 51658</strain>
    </source>
</reference>
<reference evidence="2" key="3">
    <citation type="submission" date="2022-12" db="EMBL/GenBank/DDBJ databases">
        <authorList>
            <person name="Sun Q."/>
            <person name="Zhou Y."/>
        </authorList>
    </citation>
    <scope>NUCLEOTIDE SEQUENCE</scope>
    <source>
        <strain evidence="2">CGMCC 1.15034</strain>
    </source>
</reference>
<name>A0A410V6V4_9BRAD</name>
<reference evidence="2" key="1">
    <citation type="journal article" date="2014" name="Int. J. Syst. Evol. Microbiol.">
        <title>Complete genome sequence of Corynebacterium casei LMG S-19264T (=DSM 44701T), isolated from a smear-ripened cheese.</title>
        <authorList>
            <consortium name="US DOE Joint Genome Institute (JGI-PGF)"/>
            <person name="Walter F."/>
            <person name="Albersmeier A."/>
            <person name="Kalinowski J."/>
            <person name="Ruckert C."/>
        </authorList>
    </citation>
    <scope>NUCLEOTIDE SEQUENCE</scope>
    <source>
        <strain evidence="2">CGMCC 1.15034</strain>
    </source>
</reference>
<feature type="coiled-coil region" evidence="1">
    <location>
        <begin position="19"/>
        <end position="88"/>
    </location>
</feature>
<accession>A0A410V6V4</accession>
<dbReference type="AlphaFoldDB" id="A0A410V6V4"/>